<comment type="caution">
    <text evidence="4">The sequence shown here is derived from an EMBL/GenBank/DDBJ whole genome shotgun (WGS) entry which is preliminary data.</text>
</comment>
<evidence type="ECO:0000259" key="3">
    <source>
        <dbReference type="PROSITE" id="PS50930"/>
    </source>
</evidence>
<feature type="domain" description="Response regulatory" evidence="2">
    <location>
        <begin position="4"/>
        <end position="115"/>
    </location>
</feature>
<proteinExistence type="predicted"/>
<dbReference type="InterPro" id="IPR011006">
    <property type="entry name" value="CheY-like_superfamily"/>
</dbReference>
<feature type="modified residue" description="4-aspartylphosphate" evidence="1">
    <location>
        <position position="55"/>
    </location>
</feature>
<dbReference type="Pfam" id="PF04397">
    <property type="entry name" value="LytTR"/>
    <property type="match status" value="1"/>
</dbReference>
<sequence>MNARCLIVDDEPLAQRVVEKYIEQIPVLALAGKCSCAMDAIPYLTGGGVDLVFLDINMPTLTGVDFLRSLKNPPLVIITTAYPEYAIEGFELDAVDYLLKPIPFERFFKAVNKAIERLRLGTAQAVLAVAPSVEAPHTAESATLTVKADKRIYKIPLASIFFIEGLGDYVIIHTAKGKITSHDTMKRLEAELRRPDFLRIHKSYIIAVAKVEYIEGNAVKVGDELIPVGKSYRDEVLPLLER</sequence>
<feature type="domain" description="HTH LytTR-type" evidence="3">
    <location>
        <begin position="144"/>
        <end position="242"/>
    </location>
</feature>
<evidence type="ECO:0000259" key="2">
    <source>
        <dbReference type="PROSITE" id="PS50110"/>
    </source>
</evidence>
<dbReference type="Gene3D" id="2.40.50.1020">
    <property type="entry name" value="LytTr DNA-binding domain"/>
    <property type="match status" value="1"/>
</dbReference>
<dbReference type="SMART" id="SM00850">
    <property type="entry name" value="LytTR"/>
    <property type="match status" value="1"/>
</dbReference>
<protein>
    <submittedName>
        <fullName evidence="4">DNA-binding LytR/AlgR family response regulator</fullName>
    </submittedName>
</protein>
<dbReference type="AlphaFoldDB" id="A0A4R2EVB8"/>
<dbReference type="Gene3D" id="3.40.50.2300">
    <property type="match status" value="1"/>
</dbReference>
<accession>A0A4R2EVB8</accession>
<dbReference type="RefSeq" id="WP_131837748.1">
    <property type="nucleotide sequence ID" value="NZ_SLWB01000001.1"/>
</dbReference>
<keyword evidence="4" id="KW-0238">DNA-binding</keyword>
<name>A0A4R2EVB8_9BACT</name>
<keyword evidence="5" id="KW-1185">Reference proteome</keyword>
<dbReference type="SUPFAM" id="SSF52172">
    <property type="entry name" value="CheY-like"/>
    <property type="match status" value="1"/>
</dbReference>
<dbReference type="Proteomes" id="UP000294830">
    <property type="component" value="Unassembled WGS sequence"/>
</dbReference>
<evidence type="ECO:0000313" key="5">
    <source>
        <dbReference type="Proteomes" id="UP000294830"/>
    </source>
</evidence>
<reference evidence="4 5" key="1">
    <citation type="submission" date="2019-03" db="EMBL/GenBank/DDBJ databases">
        <title>Genomic Encyclopedia of Archaeal and Bacterial Type Strains, Phase II (KMG-II): from individual species to whole genera.</title>
        <authorList>
            <person name="Goeker M."/>
        </authorList>
    </citation>
    <scope>NUCLEOTIDE SEQUENCE [LARGE SCALE GENOMIC DNA]</scope>
    <source>
        <strain evidence="4 5">RL-C</strain>
    </source>
</reference>
<dbReference type="PANTHER" id="PTHR37299">
    <property type="entry name" value="TRANSCRIPTIONAL REGULATOR-RELATED"/>
    <property type="match status" value="1"/>
</dbReference>
<evidence type="ECO:0000313" key="4">
    <source>
        <dbReference type="EMBL" id="TCN72962.1"/>
    </source>
</evidence>
<dbReference type="InterPro" id="IPR007492">
    <property type="entry name" value="LytTR_DNA-bd_dom"/>
</dbReference>
<dbReference type="InterPro" id="IPR001789">
    <property type="entry name" value="Sig_transdc_resp-reg_receiver"/>
</dbReference>
<gene>
    <name evidence="4" type="ORF">CLV25_101180</name>
</gene>
<keyword evidence="1" id="KW-0597">Phosphoprotein</keyword>
<dbReference type="GO" id="GO:0000156">
    <property type="term" value="F:phosphorelay response regulator activity"/>
    <property type="evidence" value="ECO:0007669"/>
    <property type="project" value="InterPro"/>
</dbReference>
<dbReference type="PROSITE" id="PS50930">
    <property type="entry name" value="HTH_LYTTR"/>
    <property type="match status" value="1"/>
</dbReference>
<dbReference type="SMART" id="SM00448">
    <property type="entry name" value="REC"/>
    <property type="match status" value="1"/>
</dbReference>
<evidence type="ECO:0000256" key="1">
    <source>
        <dbReference type="PROSITE-ProRule" id="PRU00169"/>
    </source>
</evidence>
<dbReference type="InterPro" id="IPR046947">
    <property type="entry name" value="LytR-like"/>
</dbReference>
<dbReference type="PANTHER" id="PTHR37299:SF1">
    <property type="entry name" value="STAGE 0 SPORULATION PROTEIN A HOMOLOG"/>
    <property type="match status" value="1"/>
</dbReference>
<organism evidence="4 5">
    <name type="scientific">Acetobacteroides hydrogenigenes</name>
    <dbReference type="NCBI Taxonomy" id="979970"/>
    <lineage>
        <taxon>Bacteria</taxon>
        <taxon>Pseudomonadati</taxon>
        <taxon>Bacteroidota</taxon>
        <taxon>Bacteroidia</taxon>
        <taxon>Bacteroidales</taxon>
        <taxon>Rikenellaceae</taxon>
        <taxon>Acetobacteroides</taxon>
    </lineage>
</organism>
<dbReference type="PROSITE" id="PS50110">
    <property type="entry name" value="RESPONSE_REGULATORY"/>
    <property type="match status" value="1"/>
</dbReference>
<dbReference type="GO" id="GO:0003677">
    <property type="term" value="F:DNA binding"/>
    <property type="evidence" value="ECO:0007669"/>
    <property type="project" value="UniProtKB-KW"/>
</dbReference>
<dbReference type="EMBL" id="SLWB01000001">
    <property type="protein sequence ID" value="TCN72962.1"/>
    <property type="molecule type" value="Genomic_DNA"/>
</dbReference>
<dbReference type="OrthoDB" id="1490554at2"/>
<dbReference type="Pfam" id="PF00072">
    <property type="entry name" value="Response_reg"/>
    <property type="match status" value="1"/>
</dbReference>